<dbReference type="PANTHER" id="PTHR48111">
    <property type="entry name" value="REGULATOR OF RPOS"/>
    <property type="match status" value="1"/>
</dbReference>
<dbReference type="InterPro" id="IPR011006">
    <property type="entry name" value="CheY-like_superfamily"/>
</dbReference>
<feature type="domain" description="Response regulatory" evidence="8">
    <location>
        <begin position="7"/>
        <end position="121"/>
    </location>
</feature>
<dbReference type="PANTHER" id="PTHR48111:SF1">
    <property type="entry name" value="TWO-COMPONENT RESPONSE REGULATOR ORR33"/>
    <property type="match status" value="1"/>
</dbReference>
<dbReference type="InterPro" id="IPR001789">
    <property type="entry name" value="Sig_transdc_resp-reg_receiver"/>
</dbReference>
<dbReference type="Pfam" id="PF00486">
    <property type="entry name" value="Trans_reg_C"/>
    <property type="match status" value="1"/>
</dbReference>
<dbReference type="Pfam" id="PF00072">
    <property type="entry name" value="Response_reg"/>
    <property type="match status" value="1"/>
</dbReference>
<dbReference type="SUPFAM" id="SSF46894">
    <property type="entry name" value="C-terminal effector domain of the bipartite response regulators"/>
    <property type="match status" value="1"/>
</dbReference>
<feature type="modified residue" description="4-aspartylphosphate" evidence="6">
    <location>
        <position position="56"/>
    </location>
</feature>
<sequence>MSQNPLKLLLVEDHMALREVLTESLLAFGYDVLAFESAEDALEDESVFSCSIALLDLNLPGEDGLYLTEQLRMKNPIIGVVMLTVRTEVKDKLEGYQVGADFYLPKPVSPEELHAAIQALCRRLPHLMQVEITLNSTTHQLSNSKMDTILLSPEDSRLLTVLSLAPNKQLEFWELAERLSLDLDSQTLRSTLEKRISRLRQKLIRIHQPATSIMAVRGVGYKLTISVSIQ</sequence>
<dbReference type="PROSITE" id="PS50110">
    <property type="entry name" value="RESPONSE_REGULATORY"/>
    <property type="match status" value="1"/>
</dbReference>
<feature type="DNA-binding region" description="OmpR/PhoB-type" evidence="7">
    <location>
        <begin position="122"/>
        <end position="225"/>
    </location>
</feature>
<dbReference type="SMART" id="SM00448">
    <property type="entry name" value="REC"/>
    <property type="match status" value="1"/>
</dbReference>
<organism evidence="10 11">
    <name type="scientific">Thiomicrorhabdus immobilis</name>
    <dbReference type="NCBI Taxonomy" id="2791037"/>
    <lineage>
        <taxon>Bacteria</taxon>
        <taxon>Pseudomonadati</taxon>
        <taxon>Pseudomonadota</taxon>
        <taxon>Gammaproteobacteria</taxon>
        <taxon>Thiotrichales</taxon>
        <taxon>Piscirickettsiaceae</taxon>
        <taxon>Thiomicrorhabdus</taxon>
    </lineage>
</organism>
<dbReference type="SUPFAM" id="SSF52172">
    <property type="entry name" value="CheY-like"/>
    <property type="match status" value="1"/>
</dbReference>
<dbReference type="Proteomes" id="UP001054820">
    <property type="component" value="Chromosome"/>
</dbReference>
<gene>
    <name evidence="10" type="primary">ompR</name>
    <name evidence="10" type="ORF">THMIRHAM_19310</name>
</gene>
<accession>A0ABM7MFD8</accession>
<evidence type="ECO:0000256" key="3">
    <source>
        <dbReference type="ARBA" id="ARBA00023015"/>
    </source>
</evidence>
<keyword evidence="11" id="KW-1185">Reference proteome</keyword>
<proteinExistence type="predicted"/>
<evidence type="ECO:0000259" key="8">
    <source>
        <dbReference type="PROSITE" id="PS50110"/>
    </source>
</evidence>
<evidence type="ECO:0000313" key="11">
    <source>
        <dbReference type="Proteomes" id="UP001054820"/>
    </source>
</evidence>
<dbReference type="Gene3D" id="3.40.50.2300">
    <property type="match status" value="1"/>
</dbReference>
<keyword evidence="3" id="KW-0805">Transcription regulation</keyword>
<evidence type="ECO:0000313" key="10">
    <source>
        <dbReference type="EMBL" id="BCN94146.1"/>
    </source>
</evidence>
<evidence type="ECO:0000256" key="6">
    <source>
        <dbReference type="PROSITE-ProRule" id="PRU00169"/>
    </source>
</evidence>
<dbReference type="InterPro" id="IPR036388">
    <property type="entry name" value="WH-like_DNA-bd_sf"/>
</dbReference>
<evidence type="ECO:0000259" key="9">
    <source>
        <dbReference type="PROSITE" id="PS51755"/>
    </source>
</evidence>
<dbReference type="PROSITE" id="PS51755">
    <property type="entry name" value="OMPR_PHOB"/>
    <property type="match status" value="1"/>
</dbReference>
<dbReference type="Gene3D" id="1.10.10.10">
    <property type="entry name" value="Winged helix-like DNA-binding domain superfamily/Winged helix DNA-binding domain"/>
    <property type="match status" value="1"/>
</dbReference>
<dbReference type="SMART" id="SM00862">
    <property type="entry name" value="Trans_reg_C"/>
    <property type="match status" value="1"/>
</dbReference>
<reference evidence="10" key="1">
    <citation type="journal article" date="2022" name="Arch. Microbiol.">
        <title>Thiomicrorhabdus immobilis sp. nov., a mesophilic sulfur-oxidizing bacterium isolated from sediment of a brackish lake in northern Japan.</title>
        <authorList>
            <person name="Kojima H."/>
            <person name="Mochizuki J."/>
            <person name="Kanda M."/>
            <person name="Watanabe T."/>
            <person name="Fukui M."/>
        </authorList>
    </citation>
    <scope>NUCLEOTIDE SEQUENCE</scope>
    <source>
        <strain evidence="10">Am19</strain>
    </source>
</reference>
<dbReference type="InterPro" id="IPR016032">
    <property type="entry name" value="Sig_transdc_resp-reg_C-effctor"/>
</dbReference>
<evidence type="ECO:0000256" key="4">
    <source>
        <dbReference type="ARBA" id="ARBA00023125"/>
    </source>
</evidence>
<evidence type="ECO:0000256" key="5">
    <source>
        <dbReference type="ARBA" id="ARBA00023163"/>
    </source>
</evidence>
<evidence type="ECO:0000256" key="2">
    <source>
        <dbReference type="ARBA" id="ARBA00023012"/>
    </source>
</evidence>
<feature type="domain" description="OmpR/PhoB-type" evidence="9">
    <location>
        <begin position="122"/>
        <end position="225"/>
    </location>
</feature>
<dbReference type="RefSeq" id="WP_237261618.1">
    <property type="nucleotide sequence ID" value="NZ_AP024202.1"/>
</dbReference>
<name>A0ABM7MFD8_9GAMM</name>
<keyword evidence="1 6" id="KW-0597">Phosphoprotein</keyword>
<dbReference type="GO" id="GO:0003677">
    <property type="term" value="F:DNA binding"/>
    <property type="evidence" value="ECO:0007669"/>
    <property type="project" value="UniProtKB-KW"/>
</dbReference>
<dbReference type="EMBL" id="AP024202">
    <property type="protein sequence ID" value="BCN94146.1"/>
    <property type="molecule type" value="Genomic_DNA"/>
</dbReference>
<evidence type="ECO:0000256" key="1">
    <source>
        <dbReference type="ARBA" id="ARBA00022553"/>
    </source>
</evidence>
<protein>
    <submittedName>
        <fullName evidence="10">DNA-binding response regulator</fullName>
    </submittedName>
</protein>
<evidence type="ECO:0000256" key="7">
    <source>
        <dbReference type="PROSITE-ProRule" id="PRU01091"/>
    </source>
</evidence>
<dbReference type="InterPro" id="IPR001867">
    <property type="entry name" value="OmpR/PhoB-type_DNA-bd"/>
</dbReference>
<dbReference type="InterPro" id="IPR039420">
    <property type="entry name" value="WalR-like"/>
</dbReference>
<keyword evidence="4 7" id="KW-0238">DNA-binding</keyword>
<keyword evidence="5" id="KW-0804">Transcription</keyword>
<keyword evidence="2" id="KW-0902">Two-component regulatory system</keyword>